<evidence type="ECO:0000313" key="2">
    <source>
        <dbReference type="EMBL" id="ETO35419.1"/>
    </source>
</evidence>
<feature type="compositionally biased region" description="Low complexity" evidence="1">
    <location>
        <begin position="480"/>
        <end position="495"/>
    </location>
</feature>
<feature type="region of interest" description="Disordered" evidence="1">
    <location>
        <begin position="447"/>
        <end position="495"/>
    </location>
</feature>
<dbReference type="AlphaFoldDB" id="X6PBJ3"/>
<proteinExistence type="predicted"/>
<sequence>IDWEYAFGYAQRLGLDASEVDLLKIVAVEKLGRQAAWRVYDKVWEVTPGFIPYSVKSKMAYSAENKLYGMIGTTVETAWKGVEQGFNKVADGLSEIMDKAIDPLKEMFEKVLTPCKEFVESKLSGKKEEESSENKDDIDELLKQVRADRFPPLKDAIAALADGASVTETCRKTQDRISDLDCTWKYVPYIQYPSGDPILEWFPPIENIVEKHHRLTVAMLDVVYVLGRGLCRALEPLCEYVDKAASSFDEKTHEEELRKAVWTGGKKLAVDYFSLPYTTWRACWWCGSDITQQVLTFCKETVNLEADLLGSAAANWKPTSSKDAKEKFAAALKDALDAFIGDRTYILVTLIRDASIQLVVDLFNEMFGETINKIAEVLNDLVSKLPPPLSDLKPGDIVAGIFQTLVAQASTTAVKYWARKAERFIADPGAGEPTPWKEELAKKFRVAPRIRRDDDDNSKPEVNEEDKKRNEKPNKGGEGATETATAPGTAETTQS</sequence>
<keyword evidence="3" id="KW-1185">Reference proteome</keyword>
<dbReference type="EMBL" id="ASPP01001609">
    <property type="protein sequence ID" value="ETO35419.1"/>
    <property type="molecule type" value="Genomic_DNA"/>
</dbReference>
<evidence type="ECO:0000313" key="3">
    <source>
        <dbReference type="Proteomes" id="UP000023152"/>
    </source>
</evidence>
<accession>X6PBJ3</accession>
<comment type="caution">
    <text evidence="2">The sequence shown here is derived from an EMBL/GenBank/DDBJ whole genome shotgun (WGS) entry which is preliminary data.</text>
</comment>
<reference evidence="2 3" key="1">
    <citation type="journal article" date="2013" name="Curr. Biol.">
        <title>The Genome of the Foraminiferan Reticulomyxa filosa.</title>
        <authorList>
            <person name="Glockner G."/>
            <person name="Hulsmann N."/>
            <person name="Schleicher M."/>
            <person name="Noegel A.A."/>
            <person name="Eichinger L."/>
            <person name="Gallinger C."/>
            <person name="Pawlowski J."/>
            <person name="Sierra R."/>
            <person name="Euteneuer U."/>
            <person name="Pillet L."/>
            <person name="Moustafa A."/>
            <person name="Platzer M."/>
            <person name="Groth M."/>
            <person name="Szafranski K."/>
            <person name="Schliwa M."/>
        </authorList>
    </citation>
    <scope>NUCLEOTIDE SEQUENCE [LARGE SCALE GENOMIC DNA]</scope>
</reference>
<organism evidence="2 3">
    <name type="scientific">Reticulomyxa filosa</name>
    <dbReference type="NCBI Taxonomy" id="46433"/>
    <lineage>
        <taxon>Eukaryota</taxon>
        <taxon>Sar</taxon>
        <taxon>Rhizaria</taxon>
        <taxon>Retaria</taxon>
        <taxon>Foraminifera</taxon>
        <taxon>Monothalamids</taxon>
        <taxon>Reticulomyxidae</taxon>
        <taxon>Reticulomyxa</taxon>
    </lineage>
</organism>
<gene>
    <name evidence="2" type="ORF">RFI_01644</name>
</gene>
<protein>
    <submittedName>
        <fullName evidence="2">Uncharacterized protein</fullName>
    </submittedName>
</protein>
<dbReference type="Proteomes" id="UP000023152">
    <property type="component" value="Unassembled WGS sequence"/>
</dbReference>
<feature type="compositionally biased region" description="Basic and acidic residues" evidence="1">
    <location>
        <begin position="450"/>
        <end position="475"/>
    </location>
</feature>
<name>X6PBJ3_RETFI</name>
<evidence type="ECO:0000256" key="1">
    <source>
        <dbReference type="SAM" id="MobiDB-lite"/>
    </source>
</evidence>
<feature type="non-terminal residue" evidence="2">
    <location>
        <position position="1"/>
    </location>
</feature>